<proteinExistence type="predicted"/>
<comment type="caution">
    <text evidence="1">The sequence shown here is derived from an EMBL/GenBank/DDBJ whole genome shotgun (WGS) entry which is preliminary data.</text>
</comment>
<keyword evidence="2" id="KW-1185">Reference proteome</keyword>
<evidence type="ECO:0000313" key="1">
    <source>
        <dbReference type="EMBL" id="KAI4547685.1"/>
    </source>
</evidence>
<dbReference type="Proteomes" id="UP001214576">
    <property type="component" value="Unassembled WGS sequence"/>
</dbReference>
<dbReference type="AlphaFoldDB" id="A0AAD4UPW6"/>
<organism evidence="1 2">
    <name type="scientific">Ovis ammon polii</name>
    <dbReference type="NCBI Taxonomy" id="230172"/>
    <lineage>
        <taxon>Eukaryota</taxon>
        <taxon>Metazoa</taxon>
        <taxon>Chordata</taxon>
        <taxon>Craniata</taxon>
        <taxon>Vertebrata</taxon>
        <taxon>Euteleostomi</taxon>
        <taxon>Mammalia</taxon>
        <taxon>Eutheria</taxon>
        <taxon>Laurasiatheria</taxon>
        <taxon>Artiodactyla</taxon>
        <taxon>Ruminantia</taxon>
        <taxon>Pecora</taxon>
        <taxon>Bovidae</taxon>
        <taxon>Caprinae</taxon>
        <taxon>Ovis</taxon>
    </lineage>
</organism>
<gene>
    <name evidence="1" type="ORF">MG293_000015</name>
</gene>
<protein>
    <submittedName>
        <fullName evidence="1">Uncharacterized protein</fullName>
    </submittedName>
</protein>
<accession>A0AAD4UPW6</accession>
<dbReference type="EMBL" id="JAKZEL010000001">
    <property type="protein sequence ID" value="KAI4547685.1"/>
    <property type="molecule type" value="Genomic_DNA"/>
</dbReference>
<sequence>MVSETISQPRPMKWIRAPCSCPSDGITLSCAIQGSSHQRQMAMQLLSHQDWGRETEGEAGSTGIGSTLQVIKEMSLGKCKLEPESSQMLQHTCERTISQRNTEKERMSRLQCGLEPLTAWRGEGMGPGRDDPISALDVSLDCIRYHVGTFPNSNPWKDRSYSSQGVSRAAVKSESEVTESCPTLSDPMDCSTSGSSVHGIFQARVLEWGAITFSSVVFTHGLIIPRQQKMLLSVVLNAL</sequence>
<reference evidence="1" key="1">
    <citation type="submission" date="2022-03" db="EMBL/GenBank/DDBJ databases">
        <title>Genomic analyses of argali, domestic sheep and their hybrids provide insights into chromosomal evolution, heterosis and genetic basis of agronomic traits.</title>
        <authorList>
            <person name="Li M."/>
        </authorList>
    </citation>
    <scope>NUCLEOTIDE SEQUENCE</scope>
    <source>
        <strain evidence="1">CAU-MHL-2022a</strain>
        <tissue evidence="1">Skin</tissue>
    </source>
</reference>
<evidence type="ECO:0000313" key="2">
    <source>
        <dbReference type="Proteomes" id="UP001214576"/>
    </source>
</evidence>
<name>A0AAD4UPW6_OVIAM</name>